<dbReference type="GO" id="GO:0043571">
    <property type="term" value="P:maintenance of CRISPR repeat elements"/>
    <property type="evidence" value="ECO:0007669"/>
    <property type="project" value="InterPro"/>
</dbReference>
<dbReference type="InterPro" id="IPR021124">
    <property type="entry name" value="CRISPR-assoc_prot_Cas5"/>
</dbReference>
<dbReference type="Proteomes" id="UP000184082">
    <property type="component" value="Unassembled WGS sequence"/>
</dbReference>
<evidence type="ECO:0000313" key="3">
    <source>
        <dbReference type="Proteomes" id="UP000184082"/>
    </source>
</evidence>
<dbReference type="GO" id="GO:0051607">
    <property type="term" value="P:defense response to virus"/>
    <property type="evidence" value="ECO:0007669"/>
    <property type="project" value="UniProtKB-KW"/>
</dbReference>
<name>A0A1M6QEC8_9FIRM</name>
<dbReference type="AlphaFoldDB" id="A0A1M6QEC8"/>
<proteinExistence type="predicted"/>
<protein>
    <submittedName>
        <fullName evidence="2">CRISPR-associated protein, Cas5h family</fullName>
    </submittedName>
</protein>
<dbReference type="EMBL" id="FRAJ01000011">
    <property type="protein sequence ID" value="SHK18525.1"/>
    <property type="molecule type" value="Genomic_DNA"/>
</dbReference>
<dbReference type="STRING" id="1121266.SAMN02745883_01464"/>
<gene>
    <name evidence="2" type="ORF">SAMN02745883_01464</name>
</gene>
<evidence type="ECO:0000313" key="2">
    <source>
        <dbReference type="EMBL" id="SHK18525.1"/>
    </source>
</evidence>
<evidence type="ECO:0000256" key="1">
    <source>
        <dbReference type="ARBA" id="ARBA00023118"/>
    </source>
</evidence>
<keyword evidence="3" id="KW-1185">Reference proteome</keyword>
<dbReference type="NCBIfam" id="TIGR02593">
    <property type="entry name" value="CRISPR_cas5"/>
    <property type="match status" value="1"/>
</dbReference>
<dbReference type="Gene3D" id="3.30.70.2660">
    <property type="match status" value="1"/>
</dbReference>
<accession>A0A1M6QEC8</accession>
<dbReference type="Pfam" id="PF09704">
    <property type="entry name" value="Cas_Cas5d"/>
    <property type="match status" value="1"/>
</dbReference>
<dbReference type="NCBIfam" id="TIGR02592">
    <property type="entry name" value="cas_Cas5h"/>
    <property type="match status" value="1"/>
</dbReference>
<reference evidence="2 3" key="1">
    <citation type="submission" date="2016-11" db="EMBL/GenBank/DDBJ databases">
        <authorList>
            <person name="Jaros S."/>
            <person name="Januszkiewicz K."/>
            <person name="Wedrychowicz H."/>
        </authorList>
    </citation>
    <scope>NUCLEOTIDE SEQUENCE [LARGE SCALE GENOMIC DNA]</scope>
    <source>
        <strain evidence="2 3">DSM 14501</strain>
    </source>
</reference>
<dbReference type="InterPro" id="IPR013421">
    <property type="entry name" value="CRISPR-assoc_prot_Cas5_HALMA"/>
</dbReference>
<dbReference type="RefSeq" id="WP_072967084.1">
    <property type="nucleotide sequence ID" value="NZ_FRAJ01000011.1"/>
</dbReference>
<sequence length="233" mass="27589">MKILVFDVWGDYGHFRKYFTTSSPLTFSFPPKTAIYGLVSAILGIDKNEYLKYFQNKNCKIAIKIINSIKKTRIPINYIDTKQAIDMSKIKNRTQVNLEVIKDCKYRIYFYHKDNELYRNLKELLIDKKCIYSICLGLSELIANYKFIGEFHAEKFENKKFVEIDTLIPFNENISIKIQNGREYLKDTVYSEMNEKREITEYISVLYERTGKTIMCNIPVYYKLESGDKIVFI</sequence>
<dbReference type="InterPro" id="IPR013422">
    <property type="entry name" value="CRISPR-assoc_prot_Cas5_N"/>
</dbReference>
<keyword evidence="1" id="KW-0051">Antiviral defense</keyword>
<organism evidence="2 3">
    <name type="scientific">Caminicella sporogenes DSM 14501</name>
    <dbReference type="NCBI Taxonomy" id="1121266"/>
    <lineage>
        <taxon>Bacteria</taxon>
        <taxon>Bacillati</taxon>
        <taxon>Bacillota</taxon>
        <taxon>Clostridia</taxon>
        <taxon>Peptostreptococcales</taxon>
        <taxon>Caminicellaceae</taxon>
        <taxon>Caminicella</taxon>
    </lineage>
</organism>